<feature type="transmembrane region" description="Helical" evidence="2">
    <location>
        <begin position="72"/>
        <end position="93"/>
    </location>
</feature>
<dbReference type="Proteomes" id="UP000185511">
    <property type="component" value="Chromosome"/>
</dbReference>
<sequence>MRWVAVPPDQDHPRRRTAPPSVYQGPPSYPAPPRWGLPLLGWRAPTSVPTMATPTLDASTRARLVAVPAIRMLWATAVLLVLAAAAEAWRYLLLAAGLRGALTVQTVRLSDTAVQTGALLALVFSIGALGACLLWLVRAREAAAELAAVRPSRPVWQATLGFLIPGMNLVVPGSVLAELEHTAALRPPDERPRPTRLVALWWAVWSINLLLGLVVVLWRFREGAQAMADGVLLHLALNLTAAAVAVLSVRLIRRVSRFLDPIDVRNTARFHVVRVQDDSASSGRRRPRQPGQVR</sequence>
<keyword evidence="5" id="KW-1185">Reference proteome</keyword>
<evidence type="ECO:0000259" key="3">
    <source>
        <dbReference type="Pfam" id="PF14219"/>
    </source>
</evidence>
<evidence type="ECO:0000256" key="1">
    <source>
        <dbReference type="SAM" id="MobiDB-lite"/>
    </source>
</evidence>
<feature type="transmembrane region" description="Helical" evidence="2">
    <location>
        <begin position="199"/>
        <end position="220"/>
    </location>
</feature>
<accession>A0AAC9L6Q8</accession>
<organism evidence="4 5">
    <name type="scientific">Actinoalloteichus fjordicus</name>
    <dbReference type="NCBI Taxonomy" id="1612552"/>
    <lineage>
        <taxon>Bacteria</taxon>
        <taxon>Bacillati</taxon>
        <taxon>Actinomycetota</taxon>
        <taxon>Actinomycetes</taxon>
        <taxon>Pseudonocardiales</taxon>
        <taxon>Pseudonocardiaceae</taxon>
        <taxon>Actinoalloteichus</taxon>
    </lineage>
</organism>
<keyword evidence="2" id="KW-0812">Transmembrane</keyword>
<dbReference type="EMBL" id="CP016076">
    <property type="protein sequence ID" value="APU12177.1"/>
    <property type="molecule type" value="Genomic_DNA"/>
</dbReference>
<gene>
    <name evidence="4" type="ORF">UA74_00390</name>
</gene>
<dbReference type="Pfam" id="PF14219">
    <property type="entry name" value="DUF4328"/>
    <property type="match status" value="1"/>
</dbReference>
<feature type="transmembrane region" description="Helical" evidence="2">
    <location>
        <begin position="232"/>
        <end position="252"/>
    </location>
</feature>
<proteinExistence type="predicted"/>
<keyword evidence="2" id="KW-0472">Membrane</keyword>
<feature type="domain" description="DUF4328" evidence="3">
    <location>
        <begin position="101"/>
        <end position="256"/>
    </location>
</feature>
<feature type="region of interest" description="Disordered" evidence="1">
    <location>
        <begin position="1"/>
        <end position="29"/>
    </location>
</feature>
<name>A0AAC9L6Q8_9PSEU</name>
<dbReference type="InterPro" id="IPR025565">
    <property type="entry name" value="DUF4328"/>
</dbReference>
<evidence type="ECO:0000256" key="2">
    <source>
        <dbReference type="SAM" id="Phobius"/>
    </source>
</evidence>
<feature type="transmembrane region" description="Helical" evidence="2">
    <location>
        <begin position="113"/>
        <end position="137"/>
    </location>
</feature>
<evidence type="ECO:0000313" key="4">
    <source>
        <dbReference type="EMBL" id="APU12177.1"/>
    </source>
</evidence>
<evidence type="ECO:0000313" key="5">
    <source>
        <dbReference type="Proteomes" id="UP000185511"/>
    </source>
</evidence>
<protein>
    <submittedName>
        <fullName evidence="4">DUF4328 family protein</fullName>
    </submittedName>
</protein>
<reference evidence="5" key="1">
    <citation type="submission" date="2016-06" db="EMBL/GenBank/DDBJ databases">
        <title>Complete genome sequence of Actinoalloteichus fjordicus DSM 46855 (=ADI127-17), type strain of the new species Actinoalloteichus fjordicus.</title>
        <authorList>
            <person name="Ruckert C."/>
            <person name="Nouioui I."/>
            <person name="Willmese J."/>
            <person name="van Wezel G."/>
            <person name="Klenk H.-P."/>
            <person name="Kalinowski J."/>
            <person name="Zotchev S.B."/>
        </authorList>
    </citation>
    <scope>NUCLEOTIDE SEQUENCE [LARGE SCALE GENOMIC DNA]</scope>
    <source>
        <strain evidence="5">ADI127-7</strain>
    </source>
</reference>
<keyword evidence="2" id="KW-1133">Transmembrane helix</keyword>
<dbReference type="KEGG" id="acad:UA74_00390"/>
<dbReference type="AlphaFoldDB" id="A0AAC9L6Q8"/>